<dbReference type="EMBL" id="CATZAZ010000018">
    <property type="protein sequence ID" value="CAJ0807948.1"/>
    <property type="molecule type" value="Genomic_DNA"/>
</dbReference>
<sequence>MHKWFPLIALLLLVLASPVWADYTVDFVRISCVPDAQFLDVEYRGIHNPAITALTEHGTVRPDVLARHGFFSPSKLSYECSLPDSKYTIIATQTGWSERGMCGAAPEIFLSLQRNGEPLLERVVFGSSCFGNPLVTRITIEDGKQGWYSREAEVCLARGTDETADKCVWFFEDYGDFKKFPIRQGDIQRLLQ</sequence>
<keyword evidence="1" id="KW-0732">Signal</keyword>
<comment type="caution">
    <text evidence="3">The sequence shown here is derived from an EMBL/GenBank/DDBJ whole genome shotgun (WGS) entry which is preliminary data.</text>
</comment>
<keyword evidence="5" id="KW-1185">Reference proteome</keyword>
<feature type="signal peptide" evidence="1">
    <location>
        <begin position="1"/>
        <end position="21"/>
    </location>
</feature>
<protein>
    <submittedName>
        <fullName evidence="3">Uncharacterized protein</fullName>
    </submittedName>
</protein>
<evidence type="ECO:0000313" key="3">
    <source>
        <dbReference type="EMBL" id="CAJ0807948.1"/>
    </source>
</evidence>
<name>A0AAD2BUP9_9RALS</name>
<feature type="chain" id="PRO_5042257136" evidence="1">
    <location>
        <begin position="22"/>
        <end position="192"/>
    </location>
</feature>
<proteinExistence type="predicted"/>
<evidence type="ECO:0000256" key="1">
    <source>
        <dbReference type="SAM" id="SignalP"/>
    </source>
</evidence>
<evidence type="ECO:0000313" key="2">
    <source>
        <dbReference type="EMBL" id="CAJ0785902.1"/>
    </source>
</evidence>
<reference evidence="3 5" key="1">
    <citation type="submission" date="2023-07" db="EMBL/GenBank/DDBJ databases">
        <authorList>
            <person name="Peeters C."/>
        </authorList>
    </citation>
    <scope>NUCLEOTIDE SEQUENCE</scope>
    <source>
        <strain evidence="2 5">LMG 18095</strain>
        <strain evidence="3">R-77560</strain>
    </source>
</reference>
<dbReference type="RefSeq" id="WP_012435363.1">
    <property type="nucleotide sequence ID" value="NZ_CATWDO010000002.1"/>
</dbReference>
<evidence type="ECO:0000313" key="5">
    <source>
        <dbReference type="Proteomes" id="UP001189773"/>
    </source>
</evidence>
<gene>
    <name evidence="2" type="ORF">LMG18095_01383</name>
    <name evidence="3" type="ORF">R77560_04649</name>
</gene>
<dbReference type="Proteomes" id="UP001189756">
    <property type="component" value="Unassembled WGS sequence"/>
</dbReference>
<dbReference type="EMBL" id="CATZAR010000002">
    <property type="protein sequence ID" value="CAJ0785902.1"/>
    <property type="molecule type" value="Genomic_DNA"/>
</dbReference>
<evidence type="ECO:0000313" key="4">
    <source>
        <dbReference type="Proteomes" id="UP001189756"/>
    </source>
</evidence>
<dbReference type="Proteomes" id="UP001189773">
    <property type="component" value="Unassembled WGS sequence"/>
</dbReference>
<organism evidence="3 4">
    <name type="scientific">Ralstonia thomasii</name>
    <dbReference type="NCBI Taxonomy" id="3058596"/>
    <lineage>
        <taxon>Bacteria</taxon>
        <taxon>Pseudomonadati</taxon>
        <taxon>Pseudomonadota</taxon>
        <taxon>Betaproteobacteria</taxon>
        <taxon>Burkholderiales</taxon>
        <taxon>Burkholderiaceae</taxon>
        <taxon>Ralstonia</taxon>
    </lineage>
</organism>
<dbReference type="AlphaFoldDB" id="A0AAD2BUP9"/>
<accession>A0AAD2BUP9</accession>